<sequence>MSSSSNSSMSGFDMDMDDVNEGVEIKVQSSMQQSIKKVEEIVDDDPPDFGIDEDNMEDWDEDSKAPSIYRKDPSVFSEKSVSSREKRIEQLKCKYYYLFDGPPKKKRGKVDIEGRFYKHQEKVNEKIKNLTKIMEEKQVEECTFKPTVLNKSKTRSVPQFLRHMDKYCEVKKDRLKAKVDQKEKEIVNIISKAKPRLCKKSLAIAEKKAEIGVDRLTKAKAQTPLPQDTNPYKPTVNMRSHEMLREKRVDKILYEDALRRYSKTVVGELNGNERFTSEKSEKVLLEKFKKEYAEMFNYLDLENTLTLNYTKFTTLLYNMNFMSRVSSKISKQRQLAVEIWSLLGGDQNSCITYSNFLTFLICLMNYRDPSIHGHKKRNNLGVLCEGIFCVNPPEAIKIHKYFLILYEERCYQKKPSLNNSFETTSINEGRKKSDTRHEDMLIMEKTRLQEKWENIRQRKLSEEISECTFQPRITRGPHTISNSSDLNDSNISHYSLYSETKSHTQRRNDILYDYSKIFNQQRHNSTKNHFEHDFSNELNGCTFKPKLKKRIKTEDVPEAKGVKELIGRLRKARKAIDYKKDKEEKPFVFGLERSTSRMSIDLNSSISSNGSGKKFSETSMSEANRSFSSDISRISVKVCLPGGKRTVFQISQGQNKTAAINDFVKKNSVKGEAQAKLRTELKKILTN</sequence>
<dbReference type="Proteomes" id="UP000187209">
    <property type="component" value="Unassembled WGS sequence"/>
</dbReference>
<feature type="region of interest" description="Disordered" evidence="1">
    <location>
        <begin position="28"/>
        <end position="67"/>
    </location>
</feature>
<evidence type="ECO:0000313" key="2">
    <source>
        <dbReference type="EMBL" id="OMJ69853.1"/>
    </source>
</evidence>
<protein>
    <recommendedName>
        <fullName evidence="4">EF-hand domain-containing protein</fullName>
    </recommendedName>
</protein>
<gene>
    <name evidence="2" type="ORF">SteCoe_32309</name>
</gene>
<dbReference type="OrthoDB" id="299068at2759"/>
<dbReference type="PANTHER" id="PTHR38150">
    <property type="entry name" value="EF-HAND DOMAIN-CONTAINING PROTEIN"/>
    <property type="match status" value="1"/>
</dbReference>
<feature type="compositionally biased region" description="Acidic residues" evidence="1">
    <location>
        <begin position="41"/>
        <end position="61"/>
    </location>
</feature>
<reference evidence="2 3" key="1">
    <citation type="submission" date="2016-11" db="EMBL/GenBank/DDBJ databases">
        <title>The macronuclear genome of Stentor coeruleus: a giant cell with tiny introns.</title>
        <authorList>
            <person name="Slabodnick M."/>
            <person name="Ruby J.G."/>
            <person name="Reiff S.B."/>
            <person name="Swart E.C."/>
            <person name="Gosai S."/>
            <person name="Prabakaran S."/>
            <person name="Witkowska E."/>
            <person name="Larue G.E."/>
            <person name="Fisher S."/>
            <person name="Freeman R.M."/>
            <person name="Gunawardena J."/>
            <person name="Chu W."/>
            <person name="Stover N.A."/>
            <person name="Gregory B.D."/>
            <person name="Nowacki M."/>
            <person name="Derisi J."/>
            <person name="Roy S.W."/>
            <person name="Marshall W.F."/>
            <person name="Sood P."/>
        </authorList>
    </citation>
    <scope>NUCLEOTIDE SEQUENCE [LARGE SCALE GENOMIC DNA]</scope>
    <source>
        <strain evidence="2">WM001</strain>
    </source>
</reference>
<keyword evidence="3" id="KW-1185">Reference proteome</keyword>
<evidence type="ECO:0000313" key="3">
    <source>
        <dbReference type="Proteomes" id="UP000187209"/>
    </source>
</evidence>
<dbReference type="AlphaFoldDB" id="A0A1R2AZ93"/>
<accession>A0A1R2AZ93</accession>
<proteinExistence type="predicted"/>
<comment type="caution">
    <text evidence="2">The sequence shown here is derived from an EMBL/GenBank/DDBJ whole genome shotgun (WGS) entry which is preliminary data.</text>
</comment>
<evidence type="ECO:0008006" key="4">
    <source>
        <dbReference type="Google" id="ProtNLM"/>
    </source>
</evidence>
<dbReference type="EMBL" id="MPUH01001150">
    <property type="protein sequence ID" value="OMJ69853.1"/>
    <property type="molecule type" value="Genomic_DNA"/>
</dbReference>
<dbReference type="SUPFAM" id="SSF47473">
    <property type="entry name" value="EF-hand"/>
    <property type="match status" value="1"/>
</dbReference>
<evidence type="ECO:0000256" key="1">
    <source>
        <dbReference type="SAM" id="MobiDB-lite"/>
    </source>
</evidence>
<name>A0A1R2AZ93_9CILI</name>
<dbReference type="InterPro" id="IPR011992">
    <property type="entry name" value="EF-hand-dom_pair"/>
</dbReference>
<dbReference type="PANTHER" id="PTHR38150:SF1">
    <property type="entry name" value="PFU DOMAIN-CONTAINING PROTEIN"/>
    <property type="match status" value="1"/>
</dbReference>
<organism evidence="2 3">
    <name type="scientific">Stentor coeruleus</name>
    <dbReference type="NCBI Taxonomy" id="5963"/>
    <lineage>
        <taxon>Eukaryota</taxon>
        <taxon>Sar</taxon>
        <taxon>Alveolata</taxon>
        <taxon>Ciliophora</taxon>
        <taxon>Postciliodesmatophora</taxon>
        <taxon>Heterotrichea</taxon>
        <taxon>Heterotrichida</taxon>
        <taxon>Stentoridae</taxon>
        <taxon>Stentor</taxon>
    </lineage>
</organism>